<dbReference type="HOGENOM" id="CLU_416603_0_0_0"/>
<evidence type="ECO:0000313" key="3">
    <source>
        <dbReference type="EMBL" id="BAM01969.1"/>
    </source>
</evidence>
<feature type="transmembrane region" description="Helical" evidence="2">
    <location>
        <begin position="635"/>
        <end position="657"/>
    </location>
</feature>
<dbReference type="KEGG" id="cap:CLDAP_39290"/>
<proteinExistence type="predicted"/>
<name>I0I9N1_CALAS</name>
<dbReference type="AlphaFoldDB" id="I0I9N1"/>
<keyword evidence="2" id="KW-1133">Transmembrane helix</keyword>
<dbReference type="Proteomes" id="UP000007880">
    <property type="component" value="Chromosome"/>
</dbReference>
<keyword evidence="4" id="KW-1185">Reference proteome</keyword>
<reference evidence="3 4" key="1">
    <citation type="submission" date="2012-02" db="EMBL/GenBank/DDBJ databases">
        <title>Complete genome sequence of Caldilinea aerophila DSM 14535 (= NBRC 102666).</title>
        <authorList>
            <person name="Oguchi A."/>
            <person name="Hosoyama A."/>
            <person name="Sekine M."/>
            <person name="Fukai R."/>
            <person name="Kato Y."/>
            <person name="Nakamura S."/>
            <person name="Hanada S."/>
            <person name="Yamazaki S."/>
            <person name="Fujita N."/>
        </authorList>
    </citation>
    <scope>NUCLEOTIDE SEQUENCE [LARGE SCALE GENOMIC DNA]</scope>
    <source>
        <strain evidence="4">DSM 14535 / JCM 11387 / NBRC 104270 / STL-6-O1</strain>
    </source>
</reference>
<accession>I0I9N1</accession>
<evidence type="ECO:0000256" key="2">
    <source>
        <dbReference type="SAM" id="Phobius"/>
    </source>
</evidence>
<dbReference type="EMBL" id="AP012337">
    <property type="protein sequence ID" value="BAM01969.1"/>
    <property type="molecule type" value="Genomic_DNA"/>
</dbReference>
<dbReference type="OrthoDB" id="9837132at2"/>
<keyword evidence="2" id="KW-0812">Transmembrane</keyword>
<sequence length="658" mass="73130">MALAAPHHQDASLEAVIRLPVIKPEGPAAAALHTHVATILFEYDDQNRPWLRFEARYDLRNETRDALDFSFQLEPGTLQDLTLTQNGAPVELLFVEAGLLTARMSIPPNQSSELKLTARQALDRLPLLHVEYPTETLRRWRGQRSLRIELITGTALERDAWLRVEPGSWSYSPFASDARLEWLFEGEIPPQILFQSIAPDAWRNLQQLLRSAVGGAPSSYAALAEHYRELATAALQLGENAAYERFLAQATAAYLDGIRQAEATGAPVTQSALLHAGLAALYRERIARGEGLPYVQSMINEVEMALRGLMVDDPQRAELEQWRVDGLRLLLTDLRRRGDIPAALALIEQLRSLSRDEAENDFLEQERQALLVRQAVELIERGDRAAALALAGDLIDAPTLQPPSEYRNLFTRWNVSTVISDRGVKVHVDVRASKGREQEAQAALEEVMRTWRSIPELQGMAPAMRTLADAEGQGSFELTLQIPAKENGASFARALPSTSDWALLRSFLNQLGPQVQTYASGVWQRMEVTQPLDLRSVGEEWRRIAEELERQAQMFEQNALQTATTLQASLEARLRAANYRDAAQGWRELAQASGVIISLTPSETSGATARTWMVAVDSPPQILTVQVEALSGVRVLLSFLVALSGLFAVSALLWRLLI</sequence>
<evidence type="ECO:0000256" key="1">
    <source>
        <dbReference type="SAM" id="Coils"/>
    </source>
</evidence>
<gene>
    <name evidence="3" type="ordered locus">CLDAP_39290</name>
</gene>
<dbReference type="STRING" id="926550.CLDAP_39290"/>
<evidence type="ECO:0000313" key="4">
    <source>
        <dbReference type="Proteomes" id="UP000007880"/>
    </source>
</evidence>
<feature type="coiled-coil region" evidence="1">
    <location>
        <begin position="538"/>
        <end position="565"/>
    </location>
</feature>
<protein>
    <submittedName>
        <fullName evidence="3">Uncharacterized protein</fullName>
    </submittedName>
</protein>
<organism evidence="3 4">
    <name type="scientific">Caldilinea aerophila (strain DSM 14535 / JCM 11387 / NBRC 104270 / STL-6-O1)</name>
    <dbReference type="NCBI Taxonomy" id="926550"/>
    <lineage>
        <taxon>Bacteria</taxon>
        <taxon>Bacillati</taxon>
        <taxon>Chloroflexota</taxon>
        <taxon>Caldilineae</taxon>
        <taxon>Caldilineales</taxon>
        <taxon>Caldilineaceae</taxon>
        <taxon>Caldilinea</taxon>
    </lineage>
</organism>
<keyword evidence="2" id="KW-0472">Membrane</keyword>
<keyword evidence="1" id="KW-0175">Coiled coil</keyword>
<dbReference type="RefSeq" id="WP_014435189.1">
    <property type="nucleotide sequence ID" value="NC_017079.1"/>
</dbReference>